<dbReference type="GO" id="GO:0045944">
    <property type="term" value="P:positive regulation of transcription by RNA polymerase II"/>
    <property type="evidence" value="ECO:0007669"/>
    <property type="project" value="TreeGrafter"/>
</dbReference>
<dbReference type="InterPro" id="IPR050234">
    <property type="entry name" value="Nuclear_hormone_rcpt_NR1"/>
</dbReference>
<dbReference type="InterPro" id="IPR013088">
    <property type="entry name" value="Znf_NHR/GATA"/>
</dbReference>
<keyword evidence="3" id="KW-0862">Zinc</keyword>
<accession>A0A7I8VTD6</accession>
<feature type="domain" description="Nuclear receptor" evidence="10">
    <location>
        <begin position="648"/>
        <end position="729"/>
    </location>
</feature>
<evidence type="ECO:0000256" key="4">
    <source>
        <dbReference type="ARBA" id="ARBA00023015"/>
    </source>
</evidence>
<feature type="domain" description="Nuclear receptor" evidence="10">
    <location>
        <begin position="829"/>
        <end position="912"/>
    </location>
</feature>
<dbReference type="PRINTS" id="PR00047">
    <property type="entry name" value="STROIDFINGER"/>
</dbReference>
<evidence type="ECO:0000256" key="2">
    <source>
        <dbReference type="ARBA" id="ARBA00022771"/>
    </source>
</evidence>
<keyword evidence="12" id="KW-1185">Reference proteome</keyword>
<dbReference type="GO" id="GO:0030154">
    <property type="term" value="P:cell differentiation"/>
    <property type="evidence" value="ECO:0007669"/>
    <property type="project" value="TreeGrafter"/>
</dbReference>
<reference evidence="11 12" key="1">
    <citation type="submission" date="2020-08" db="EMBL/GenBank/DDBJ databases">
        <authorList>
            <person name="Hejnol A."/>
        </authorList>
    </citation>
    <scope>NUCLEOTIDE SEQUENCE [LARGE SCALE GENOMIC DNA]</scope>
</reference>
<dbReference type="InterPro" id="IPR035500">
    <property type="entry name" value="NHR-like_dom_sf"/>
</dbReference>
<feature type="domain" description="Nuclear receptor" evidence="10">
    <location>
        <begin position="1809"/>
        <end position="1887"/>
    </location>
</feature>
<feature type="domain" description="Nuclear receptor" evidence="10">
    <location>
        <begin position="1430"/>
        <end position="1508"/>
    </location>
</feature>
<dbReference type="PANTHER" id="PTHR24082:SF473">
    <property type="entry name" value="ECDYSONE-INDUCED PROTEIN 75B, ISOFORM B"/>
    <property type="match status" value="1"/>
</dbReference>
<dbReference type="SUPFAM" id="SSF48508">
    <property type="entry name" value="Nuclear receptor ligand-binding domain"/>
    <property type="match status" value="2"/>
</dbReference>
<dbReference type="PANTHER" id="PTHR24082">
    <property type="entry name" value="NUCLEAR HORMONE RECEPTOR"/>
    <property type="match status" value="1"/>
</dbReference>
<evidence type="ECO:0000256" key="8">
    <source>
        <dbReference type="ARBA" id="ARBA00023242"/>
    </source>
</evidence>
<keyword evidence="4" id="KW-0805">Transcription regulation</keyword>
<keyword evidence="7" id="KW-0675">Receptor</keyword>
<dbReference type="GO" id="GO:0009755">
    <property type="term" value="P:hormone-mediated signaling pathway"/>
    <property type="evidence" value="ECO:0007669"/>
    <property type="project" value="TreeGrafter"/>
</dbReference>
<protein>
    <submittedName>
        <fullName evidence="11">DgyrCDS7640</fullName>
    </submittedName>
</protein>
<feature type="compositionally biased region" description="Low complexity" evidence="9">
    <location>
        <begin position="10"/>
        <end position="20"/>
    </location>
</feature>
<feature type="domain" description="Nuclear receptor" evidence="10">
    <location>
        <begin position="1139"/>
        <end position="1221"/>
    </location>
</feature>
<keyword evidence="1" id="KW-0479">Metal-binding</keyword>
<evidence type="ECO:0000256" key="6">
    <source>
        <dbReference type="ARBA" id="ARBA00023163"/>
    </source>
</evidence>
<evidence type="ECO:0000313" key="12">
    <source>
        <dbReference type="Proteomes" id="UP000549394"/>
    </source>
</evidence>
<dbReference type="Gene3D" id="3.30.50.10">
    <property type="entry name" value="Erythroid Transcription Factor GATA-1, subunit A"/>
    <property type="match status" value="6"/>
</dbReference>
<dbReference type="GO" id="GO:0000978">
    <property type="term" value="F:RNA polymerase II cis-regulatory region sequence-specific DNA binding"/>
    <property type="evidence" value="ECO:0007669"/>
    <property type="project" value="TreeGrafter"/>
</dbReference>
<feature type="region of interest" description="Disordered" evidence="9">
    <location>
        <begin position="1"/>
        <end position="20"/>
    </location>
</feature>
<dbReference type="SUPFAM" id="SSF57716">
    <property type="entry name" value="Glucocorticoid receptor-like (DNA-binding domain)"/>
    <property type="match status" value="6"/>
</dbReference>
<evidence type="ECO:0000256" key="5">
    <source>
        <dbReference type="ARBA" id="ARBA00023125"/>
    </source>
</evidence>
<dbReference type="PROSITE" id="PS51030">
    <property type="entry name" value="NUCLEAR_REC_DBD_2"/>
    <property type="match status" value="6"/>
</dbReference>
<evidence type="ECO:0000313" key="11">
    <source>
        <dbReference type="EMBL" id="CAD5118977.1"/>
    </source>
</evidence>
<dbReference type="Proteomes" id="UP000549394">
    <property type="component" value="Unassembled WGS sequence"/>
</dbReference>
<organism evidence="11 12">
    <name type="scientific">Dimorphilus gyrociliatus</name>
    <dbReference type="NCBI Taxonomy" id="2664684"/>
    <lineage>
        <taxon>Eukaryota</taxon>
        <taxon>Metazoa</taxon>
        <taxon>Spiralia</taxon>
        <taxon>Lophotrochozoa</taxon>
        <taxon>Annelida</taxon>
        <taxon>Polychaeta</taxon>
        <taxon>Polychaeta incertae sedis</taxon>
        <taxon>Dinophilidae</taxon>
        <taxon>Dimorphilus</taxon>
    </lineage>
</organism>
<feature type="domain" description="Nuclear receptor" evidence="10">
    <location>
        <begin position="60"/>
        <end position="139"/>
    </location>
</feature>
<keyword evidence="6" id="KW-0804">Transcription</keyword>
<evidence type="ECO:0000256" key="3">
    <source>
        <dbReference type="ARBA" id="ARBA00022833"/>
    </source>
</evidence>
<dbReference type="SMART" id="SM00399">
    <property type="entry name" value="ZnF_C4"/>
    <property type="match status" value="6"/>
</dbReference>
<dbReference type="EMBL" id="CAJFCJ010000009">
    <property type="protein sequence ID" value="CAD5118977.1"/>
    <property type="molecule type" value="Genomic_DNA"/>
</dbReference>
<name>A0A7I8VTD6_9ANNE</name>
<keyword evidence="8" id="KW-0539">Nucleus</keyword>
<evidence type="ECO:0000256" key="9">
    <source>
        <dbReference type="SAM" id="MobiDB-lite"/>
    </source>
</evidence>
<evidence type="ECO:0000256" key="7">
    <source>
        <dbReference type="ARBA" id="ARBA00023170"/>
    </source>
</evidence>
<evidence type="ECO:0000259" key="10">
    <source>
        <dbReference type="PROSITE" id="PS51030"/>
    </source>
</evidence>
<dbReference type="GO" id="GO:0004879">
    <property type="term" value="F:nuclear receptor activity"/>
    <property type="evidence" value="ECO:0007669"/>
    <property type="project" value="TreeGrafter"/>
</dbReference>
<dbReference type="InterPro" id="IPR001628">
    <property type="entry name" value="Znf_hrmn_rcpt"/>
</dbReference>
<gene>
    <name evidence="11" type="ORF">DGYR_LOCUS7277</name>
</gene>
<evidence type="ECO:0000256" key="1">
    <source>
        <dbReference type="ARBA" id="ARBA00022723"/>
    </source>
</evidence>
<dbReference type="GO" id="GO:0008270">
    <property type="term" value="F:zinc ion binding"/>
    <property type="evidence" value="ECO:0007669"/>
    <property type="project" value="UniProtKB-KW"/>
</dbReference>
<comment type="caution">
    <text evidence="11">The sequence shown here is derived from an EMBL/GenBank/DDBJ whole genome shotgun (WGS) entry which is preliminary data.</text>
</comment>
<dbReference type="Pfam" id="PF00105">
    <property type="entry name" value="zf-C4"/>
    <property type="match status" value="6"/>
</dbReference>
<keyword evidence="5" id="KW-0238">DNA-binding</keyword>
<proteinExistence type="predicted"/>
<keyword evidence="2" id="KW-0863">Zinc-finger</keyword>
<dbReference type="GO" id="GO:0000122">
    <property type="term" value="P:negative regulation of transcription by RNA polymerase II"/>
    <property type="evidence" value="ECO:0007669"/>
    <property type="project" value="TreeGrafter"/>
</dbReference>
<sequence>MASTNPSPQDSSSDNDLNDLLALLEGESDSPSSTIISIEDSLVKQLDSFEEATEQQKTTLPPCQVCGGPSSGYHYGANTCHPCKTFFYRALKSDRKSSLVKCQTGRGLCNPSTDYKFTCKSCKYNKCISIGMCKKAAKIGRYSVEKRLENDKIANDINQKKLLVPYLFNYTEVDDTIVTFSVLFSDMMNIDWPKEIKGLRDDINKISNIFSHNMIHREAFNDILQTTGVEMDSRKCMISLGEKVLRTSFHRLLNIVIKLPGMLELDKRDFFMNILRMPDDLSLVLNLSSTHYFKDDYSVMKFGEYELAIHKAQLYNLSGENTVHNQEHFHNDLDEIVLNYEETVLLFAATLCTPRKKYPHLKAIHNHIMSALTRYLESRHGKFYHKRLFQIVKFISNMREQGLIERKNCRKEEYNKCVEVGMARCNIKIGRYTNKRKLSNKAQLDTIEYKQSKVPYLMNFTDCDDLLVECSTIFNNIQSISWNKEIADFQFKLNTAMNETKCGTFSKDTFMDVLEVTGVEVDGRKHISNLSEKFLEVAVKRLLANTQQFPGMKELSRENFLMNFFLNSNIVHIAISFIMIQSWQADKYELKLDESCLKVNKSDIVNLSDKKIVEIQEQCHRQLTKLNLTTEELVLLIALNLTRPQKRFPHLSAANNRILLTMDSFHYGAYTCEACKVFFRRRHNDDTSKYACVNKRGQCIARSDFIFACKKCRLHRCRAIGMSKTSVKIGRYTKERKMYNKMKLNKLSNQPLLLPQFCDSDDIIVRCVNAYTDLKQIDWNSEIQGFQTLFDAALYHNHKGTFSYDQYVDVLTVAGVEIDGRKFMLQLAEKFMEVSLTKLLKVTSTFPGYHYGANTCEACKVFFRRSWSKFENYKCVRKKRQCLPTKEFRFFCQSCRYDRCLRVGMSKSSIKLGRYTVQKRRQNQCLVEELDRKHVIIPFLPKHSDAQDLIVCCCKSFSTFNKIEWEKEIQNFDEIFKQIRSFCQTGTFSKEDYMDVYEATGVELDNRRVFSTFTEQLVKHAVTRFFEGIMLLPGLRDLKQEELLLALAMSKDAINYATLLFGGVTLSERSYSIEFSDKYVLEMQRLDIANLCDETLLAGEEELLRRTSNVNLSFHEICIIITLNVIKPNRTFPQFHEIYNRMLMAFTNYLENSYGRNLHYGVYTCEACKVFFRRSKKMLTPYPCITNKGLCVPLENHAFLCKSCRFSKCIEVGMSQKAIKMGRYSNERLKQNAASLVNLKEKQEVIPFLPKNSNFQDIFIRCTNVFSPFFDLNLRKEIDNFEELFATVSATFKQGFYAKDEFYNIMNVTGVEIDNRKQFLDLMDIMIQKGMKKFLSSLRSFPGFEDLDDRTFFLNIHNHLDDVRFFLTLTGRLKWVDDTVEYHLDKDHSLTLRREDFENLCDSSLADLTKKYCDTLAEVDITYEESIFILVIAIVLSRIDRRINLHYGVYTCEACKVFFRRSLQKLTPYTCLTNKGLCVPLENHAFLCKSCRFSKCIEVGMSKKAIKMGRYSNERLKQNALNLLNSKEKQEVIPLLPKNSNFQDIFIRCTNVFSPFLDLDLRKEIDNFEELFATVSGIFEQGFYAKDEFYNIMNVTGVEIDNRKQFLDLMDIIIQKGMKKFLSTLRSFPGFEDLDDRTFFLNIHNHLDDVRFFLTLTGRLKWVDDTVEYHLDKDHSLTLRREDYENLCDSSLADLTKKYCDTLAEVDITYEESVFLLGLYILTPNSRCPQFRVLQNRFLVAFQGYLDNIFGVSSHKRLLKLMNLLSLYKEQYHYGRKWVSQNLQLLKNIHRVSKIWIAIFPRELTETSSHESLVKKRFIFGKNLHYGVYTCEACKVFFRRSLQKLTPYPCITNKGLCVPLENHAFLCKSCRFSKCIEVGMSENAVKKGRYSNERLKQNALNLQNLIEKQEVIPLLPKNSNFQDIFIRCTNVFSPFLDLNLKAEIDNFEELFATVSAIFEQGFYIKDEYYNILNVTGVEIDNRKKFVDLMDVIDDRGMKKFLSSLRNFPGFEDVEERTFFSIVHSRLVDIRFFLTLIGKLKWVDDSVIYTLDRDHSLMIKREDLENLSDSSFVDLTKKYCDILAEVNITYEESVFLLGIYILTPNNRCPQFRVLQNQFLVAFQGYLDNLFGVSSHKRLLQLMNLLSLYTEQYNYGRKWILQNPDLTRQNDISRIWIVKDEKEYIKIYKQILNT</sequence>